<proteinExistence type="predicted"/>
<sequence length="726" mass="74129">MEGLRYNASMDAAIAAAAAKALGLDGYPASSVRVTASGGGGRRRSSRRARVLLDAPGGAPALPANAPSDGLESVAARTTGSPAEARSQNGATAGTGAGADAPVNPTPGSLGRAPFARRAAAPVNGTGGPLLGPDSLDQLAAGFSAAATGTGAAVWLQLVFGTATGFSADAIQAAVNSAAFWPFLRNNLAANLDFTQGGSICEAPALQECQGAVFQIPRRVSNCPVDVCFLMDGSGSISWYPGAWEIEGNIIDSIVTSMGNGDAYISVVEFSGTTLVHIPPTPKRDADTTVLRSLPMMAGSTNMAAGLQKCDELLRQGPSAGGANNRAIVLLTDGAPDSYQAASMEAEAAKAHGVTIVTIGVGGADLDYMDTLSSGPYDFAFSAGAFENDATNLGTVVTPALCLAGVRAVHRRFHPRFGLCTPAFLGSFLPGDPIAARAPCRRVISPGGVGLYSSPGLFGEPLGQLPFGAELAYTGVQIGDTCGDGYNWAFVWHGADYYWVPVGVQCDTSTNNIGYCTSSPSGVDLCAANGVVCPAQSGECHCADSQCDPDTGVCSPIPSRVGADCLNGNGACNQAGACIAAGGQLNQCAASPGYCEAATGRCIASYLMGTGCTDWDGAAGTCDGRGFCDAAAVRRRSLLALPDKCKGKLSVQTSSCSKSVVGYFCGIALPGGVSWGNIVRQPDCAYYANFFCCHNCEFYKEIYEATKTGSRDNLASAFHAVYIPTF</sequence>
<dbReference type="OrthoDB" id="10054666at2759"/>
<evidence type="ECO:0000259" key="2">
    <source>
        <dbReference type="PROSITE" id="PS50234"/>
    </source>
</evidence>
<dbReference type="PANTHER" id="PTHR24020">
    <property type="entry name" value="COLLAGEN ALPHA"/>
    <property type="match status" value="1"/>
</dbReference>
<feature type="compositionally biased region" description="Polar residues" evidence="1">
    <location>
        <begin position="76"/>
        <end position="89"/>
    </location>
</feature>
<dbReference type="InterPro" id="IPR002035">
    <property type="entry name" value="VWF_A"/>
</dbReference>
<evidence type="ECO:0000256" key="1">
    <source>
        <dbReference type="SAM" id="MobiDB-lite"/>
    </source>
</evidence>
<dbReference type="EMBL" id="BDRX01000108">
    <property type="protein sequence ID" value="GBF97829.1"/>
    <property type="molecule type" value="Genomic_DNA"/>
</dbReference>
<name>A0A2V0PE91_9CHLO</name>
<comment type="caution">
    <text evidence="3">The sequence shown here is derived from an EMBL/GenBank/DDBJ whole genome shotgun (WGS) entry which is preliminary data.</text>
</comment>
<dbReference type="PANTHER" id="PTHR24020:SF84">
    <property type="entry name" value="VWFA DOMAIN-CONTAINING PROTEIN"/>
    <property type="match status" value="1"/>
</dbReference>
<feature type="region of interest" description="Disordered" evidence="1">
    <location>
        <begin position="55"/>
        <end position="113"/>
    </location>
</feature>
<dbReference type="PROSITE" id="PS50234">
    <property type="entry name" value="VWFA"/>
    <property type="match status" value="1"/>
</dbReference>
<gene>
    <name evidence="3" type="ORF">Rsub_11355</name>
</gene>
<organism evidence="3 4">
    <name type="scientific">Raphidocelis subcapitata</name>
    <dbReference type="NCBI Taxonomy" id="307507"/>
    <lineage>
        <taxon>Eukaryota</taxon>
        <taxon>Viridiplantae</taxon>
        <taxon>Chlorophyta</taxon>
        <taxon>core chlorophytes</taxon>
        <taxon>Chlorophyceae</taxon>
        <taxon>CS clade</taxon>
        <taxon>Sphaeropleales</taxon>
        <taxon>Selenastraceae</taxon>
        <taxon>Raphidocelis</taxon>
    </lineage>
</organism>
<keyword evidence="4" id="KW-1185">Reference proteome</keyword>
<dbReference type="Gene3D" id="3.40.50.410">
    <property type="entry name" value="von Willebrand factor, type A domain"/>
    <property type="match status" value="1"/>
</dbReference>
<dbReference type="SUPFAM" id="SSF53300">
    <property type="entry name" value="vWA-like"/>
    <property type="match status" value="1"/>
</dbReference>
<dbReference type="Proteomes" id="UP000247498">
    <property type="component" value="Unassembled WGS sequence"/>
</dbReference>
<evidence type="ECO:0000313" key="4">
    <source>
        <dbReference type="Proteomes" id="UP000247498"/>
    </source>
</evidence>
<dbReference type="InterPro" id="IPR036465">
    <property type="entry name" value="vWFA_dom_sf"/>
</dbReference>
<protein>
    <recommendedName>
        <fullName evidence="2">VWFA domain-containing protein</fullName>
    </recommendedName>
</protein>
<dbReference type="SMART" id="SM00327">
    <property type="entry name" value="VWA"/>
    <property type="match status" value="1"/>
</dbReference>
<dbReference type="STRING" id="307507.A0A2V0PE91"/>
<feature type="compositionally biased region" description="Low complexity" evidence="1">
    <location>
        <begin position="55"/>
        <end position="67"/>
    </location>
</feature>
<reference evidence="3 4" key="1">
    <citation type="journal article" date="2018" name="Sci. Rep.">
        <title>Raphidocelis subcapitata (=Pseudokirchneriella subcapitata) provides an insight into genome evolution and environmental adaptations in the Sphaeropleales.</title>
        <authorList>
            <person name="Suzuki S."/>
            <person name="Yamaguchi H."/>
            <person name="Nakajima N."/>
            <person name="Kawachi M."/>
        </authorList>
    </citation>
    <scope>NUCLEOTIDE SEQUENCE [LARGE SCALE GENOMIC DNA]</scope>
    <source>
        <strain evidence="3 4">NIES-35</strain>
    </source>
</reference>
<dbReference type="InterPro" id="IPR050525">
    <property type="entry name" value="ECM_Assembly_Org"/>
</dbReference>
<feature type="domain" description="VWFA" evidence="2">
    <location>
        <begin position="226"/>
        <end position="401"/>
    </location>
</feature>
<dbReference type="InParanoid" id="A0A2V0PE91"/>
<accession>A0A2V0PE91</accession>
<evidence type="ECO:0000313" key="3">
    <source>
        <dbReference type="EMBL" id="GBF97829.1"/>
    </source>
</evidence>
<dbReference type="Pfam" id="PF00092">
    <property type="entry name" value="VWA"/>
    <property type="match status" value="1"/>
</dbReference>
<dbReference type="CDD" id="cd00198">
    <property type="entry name" value="vWFA"/>
    <property type="match status" value="1"/>
</dbReference>
<dbReference type="AlphaFoldDB" id="A0A2V0PE91"/>